<evidence type="ECO:0000313" key="2">
    <source>
        <dbReference type="EMBL" id="CDT89816.1"/>
    </source>
</evidence>
<name>A0A0T7DAX5_9VIBR</name>
<dbReference type="Proteomes" id="UP000041625">
    <property type="component" value="Unassembled WGS sequence"/>
</dbReference>
<gene>
    <name evidence="2" type="ORF">VCR31J2_1440039</name>
</gene>
<evidence type="ECO:0000313" key="3">
    <source>
        <dbReference type="Proteomes" id="UP000041625"/>
    </source>
</evidence>
<accession>A0A0T7DAX5</accession>
<accession>A0A0T7DWS8</accession>
<feature type="region of interest" description="Disordered" evidence="1">
    <location>
        <begin position="56"/>
        <end position="76"/>
    </location>
</feature>
<accession>A0A0T7EBB2</accession>
<dbReference type="EMBL" id="CCKJ01000051">
    <property type="protein sequence ID" value="CDT89816.1"/>
    <property type="molecule type" value="Genomic_DNA"/>
</dbReference>
<proteinExistence type="predicted"/>
<protein>
    <submittedName>
        <fullName evidence="2">Uncharacterized protein</fullName>
    </submittedName>
</protein>
<evidence type="ECO:0000256" key="1">
    <source>
        <dbReference type="SAM" id="MobiDB-lite"/>
    </source>
</evidence>
<comment type="caution">
    <text evidence="2">The sequence shown here is derived from an EMBL/GenBank/DDBJ whole genome shotgun (WGS) entry which is preliminary data.</text>
</comment>
<keyword evidence="3" id="KW-1185">Reference proteome</keyword>
<feature type="compositionally biased region" description="Basic and acidic residues" evidence="1">
    <location>
        <begin position="64"/>
        <end position="76"/>
    </location>
</feature>
<reference evidence="2 3" key="1">
    <citation type="submission" date="2014-06" db="EMBL/GenBank/DDBJ databases">
        <authorList>
            <person name="Le Roux F."/>
        </authorList>
    </citation>
    <scope>NUCLEOTIDE SEQUENCE [LARGE SCALE GENOMIC DNA]</scope>
    <source>
        <strain evidence="2 3">J2-31</strain>
    </source>
</reference>
<sequence>MIGIAIFITSHCETIMANNFKKVGTFGIWLSHNSALVDGGVNTTFRIISTHICEGEGYNNRSTRSNERAANRSSVD</sequence>
<dbReference type="AlphaFoldDB" id="A0A0T7DAX5"/>
<organism evidence="2 3">
    <name type="scientific">Vibrio coralliirubri</name>
    <dbReference type="NCBI Taxonomy" id="1516159"/>
    <lineage>
        <taxon>Bacteria</taxon>
        <taxon>Pseudomonadati</taxon>
        <taxon>Pseudomonadota</taxon>
        <taxon>Gammaproteobacteria</taxon>
        <taxon>Vibrionales</taxon>
        <taxon>Vibrionaceae</taxon>
        <taxon>Vibrio</taxon>
    </lineage>
</organism>